<gene>
    <name evidence="10" type="ORF">C7P63_02665</name>
</gene>
<evidence type="ECO:0000256" key="7">
    <source>
        <dbReference type="ARBA" id="ARBA00034125"/>
    </source>
</evidence>
<dbReference type="InterPro" id="IPR024528">
    <property type="entry name" value="ThrE_2"/>
</dbReference>
<dbReference type="AlphaFoldDB" id="A0A3R9YKU0"/>
<keyword evidence="4 8" id="KW-0812">Transmembrane</keyword>
<evidence type="ECO:0000259" key="9">
    <source>
        <dbReference type="Pfam" id="PF12821"/>
    </source>
</evidence>
<dbReference type="RefSeq" id="WP_125942615.1">
    <property type="nucleotide sequence ID" value="NZ_PXZH01000001.1"/>
</dbReference>
<evidence type="ECO:0000256" key="4">
    <source>
        <dbReference type="ARBA" id="ARBA00022692"/>
    </source>
</evidence>
<dbReference type="PANTHER" id="PTHR34390">
    <property type="entry name" value="UPF0442 PROTEIN YJJB-RELATED"/>
    <property type="match status" value="1"/>
</dbReference>
<dbReference type="OrthoDB" id="9810047at2"/>
<feature type="transmembrane region" description="Helical" evidence="8">
    <location>
        <begin position="12"/>
        <end position="33"/>
    </location>
</feature>
<feature type="transmembrane region" description="Helical" evidence="8">
    <location>
        <begin position="53"/>
        <end position="74"/>
    </location>
</feature>
<accession>A0A3R9YKU0</accession>
<dbReference type="Proteomes" id="UP000277864">
    <property type="component" value="Unassembled WGS sequence"/>
</dbReference>
<comment type="subcellular location">
    <subcellularLocation>
        <location evidence="1">Cell membrane</location>
        <topology evidence="1">Multi-pass membrane protein</topology>
    </subcellularLocation>
</comment>
<sequence>MILLKLLEQSFLGFISSAGFSILLLVPIKLAPYAGVSGMVGWVVYFVSTKLGLGVYFSNLLAAFFIEAISMYYARHKKCPATLFNIPGIVPLVPGAATYYMTYHLVMGSYLKGMYFMIRAGGIAVAIAAGLILYDACHRFYFRLRAKKL</sequence>
<keyword evidence="3" id="KW-0997">Cell inner membrane</keyword>
<comment type="caution">
    <text evidence="10">The sequence shown here is derived from an EMBL/GenBank/DDBJ whole genome shotgun (WGS) entry which is preliminary data.</text>
</comment>
<feature type="transmembrane region" description="Helical" evidence="8">
    <location>
        <begin position="81"/>
        <end position="102"/>
    </location>
</feature>
<keyword evidence="11" id="KW-1185">Reference proteome</keyword>
<dbReference type="GO" id="GO:0015744">
    <property type="term" value="P:succinate transport"/>
    <property type="evidence" value="ECO:0007669"/>
    <property type="project" value="TreeGrafter"/>
</dbReference>
<name>A0A3R9YKU0_9ENTE</name>
<evidence type="ECO:0000256" key="6">
    <source>
        <dbReference type="ARBA" id="ARBA00023136"/>
    </source>
</evidence>
<keyword evidence="6 8" id="KW-0472">Membrane</keyword>
<keyword evidence="2" id="KW-1003">Cell membrane</keyword>
<feature type="transmembrane region" description="Helical" evidence="8">
    <location>
        <begin position="114"/>
        <end position="137"/>
    </location>
</feature>
<evidence type="ECO:0000256" key="2">
    <source>
        <dbReference type="ARBA" id="ARBA00022475"/>
    </source>
</evidence>
<keyword evidence="5 8" id="KW-1133">Transmembrane helix</keyword>
<evidence type="ECO:0000256" key="3">
    <source>
        <dbReference type="ARBA" id="ARBA00022519"/>
    </source>
</evidence>
<evidence type="ECO:0000313" key="10">
    <source>
        <dbReference type="EMBL" id="RST90000.1"/>
    </source>
</evidence>
<evidence type="ECO:0000256" key="8">
    <source>
        <dbReference type="SAM" id="Phobius"/>
    </source>
</evidence>
<reference evidence="10 11" key="1">
    <citation type="submission" date="2018-03" db="EMBL/GenBank/DDBJ databases">
        <authorList>
            <person name="Gulvik C.A."/>
        </authorList>
    </citation>
    <scope>NUCLEOTIDE SEQUENCE [LARGE SCALE GENOMIC DNA]</scope>
    <source>
        <strain evidence="10 11">JCM 31581</strain>
    </source>
</reference>
<dbReference type="PANTHER" id="PTHR34390:SF1">
    <property type="entry name" value="SUCCINATE TRANSPORTER SUBUNIT YJJB-RELATED"/>
    <property type="match status" value="1"/>
</dbReference>
<evidence type="ECO:0000313" key="11">
    <source>
        <dbReference type="Proteomes" id="UP000277864"/>
    </source>
</evidence>
<evidence type="ECO:0000256" key="5">
    <source>
        <dbReference type="ARBA" id="ARBA00022989"/>
    </source>
</evidence>
<comment type="similarity">
    <text evidence="7">Belongs to the ThrE exporter (TC 2.A.79) family.</text>
</comment>
<evidence type="ECO:0000256" key="1">
    <source>
        <dbReference type="ARBA" id="ARBA00004651"/>
    </source>
</evidence>
<proteinExistence type="inferred from homology"/>
<protein>
    <submittedName>
        <fullName evidence="10">Threonine/serine exporter</fullName>
    </submittedName>
</protein>
<dbReference type="EMBL" id="PXZH01000001">
    <property type="protein sequence ID" value="RST90000.1"/>
    <property type="molecule type" value="Genomic_DNA"/>
</dbReference>
<dbReference type="Pfam" id="PF12821">
    <property type="entry name" value="ThrE_2"/>
    <property type="match status" value="1"/>
</dbReference>
<dbReference type="GO" id="GO:0005886">
    <property type="term" value="C:plasma membrane"/>
    <property type="evidence" value="ECO:0007669"/>
    <property type="project" value="UniProtKB-SubCell"/>
</dbReference>
<organism evidence="10 11">
    <name type="scientific">Vagococcus humatus</name>
    <dbReference type="NCBI Taxonomy" id="1889241"/>
    <lineage>
        <taxon>Bacteria</taxon>
        <taxon>Bacillati</taxon>
        <taxon>Bacillota</taxon>
        <taxon>Bacilli</taxon>
        <taxon>Lactobacillales</taxon>
        <taxon>Enterococcaceae</taxon>
        <taxon>Vagococcus</taxon>
    </lineage>
</organism>
<feature type="domain" description="Threonine/Serine exporter ThrE" evidence="9">
    <location>
        <begin position="10"/>
        <end position="135"/>
    </location>
</feature>
<dbReference type="InterPro" id="IPR050539">
    <property type="entry name" value="ThrE_Dicarb/AminoAcid_Exp"/>
</dbReference>